<dbReference type="GO" id="GO:0031771">
    <property type="term" value="F:type 1 orexin receptor binding"/>
    <property type="evidence" value="ECO:0007669"/>
    <property type="project" value="TreeGrafter"/>
</dbReference>
<dbReference type="GO" id="GO:0001659">
    <property type="term" value="P:temperature homeostasis"/>
    <property type="evidence" value="ECO:0007669"/>
    <property type="project" value="TreeGrafter"/>
</dbReference>
<evidence type="ECO:0000256" key="4">
    <source>
        <dbReference type="ARBA" id="ARBA00022815"/>
    </source>
</evidence>
<keyword evidence="6" id="KW-0770">Synapse</keyword>
<evidence type="ECO:0000256" key="5">
    <source>
        <dbReference type="ARBA" id="ARBA00022824"/>
    </source>
</evidence>
<dbReference type="GO" id="GO:0031410">
    <property type="term" value="C:cytoplasmic vesicle"/>
    <property type="evidence" value="ECO:0007669"/>
    <property type="project" value="UniProtKB-SubCell"/>
</dbReference>
<keyword evidence="4" id="KW-0027">Amidation</keyword>
<organism evidence="19 20">
    <name type="scientific">Triplophysa tibetana</name>
    <dbReference type="NCBI Taxonomy" id="1572043"/>
    <lineage>
        <taxon>Eukaryota</taxon>
        <taxon>Metazoa</taxon>
        <taxon>Chordata</taxon>
        <taxon>Craniata</taxon>
        <taxon>Vertebrata</taxon>
        <taxon>Euteleostomi</taxon>
        <taxon>Actinopterygii</taxon>
        <taxon>Neopterygii</taxon>
        <taxon>Teleostei</taxon>
        <taxon>Ostariophysi</taxon>
        <taxon>Cypriniformes</taxon>
        <taxon>Nemacheilidae</taxon>
        <taxon>Triplophysa</taxon>
    </lineage>
</organism>
<evidence type="ECO:0000256" key="10">
    <source>
        <dbReference type="ARBA" id="ARBA00023329"/>
    </source>
</evidence>
<dbReference type="GO" id="GO:0051971">
    <property type="term" value="P:positive regulation of transmission of nerve impulse"/>
    <property type="evidence" value="ECO:0007669"/>
    <property type="project" value="TreeGrafter"/>
</dbReference>
<evidence type="ECO:0000313" key="19">
    <source>
        <dbReference type="EMBL" id="KAA0705835.1"/>
    </source>
</evidence>
<keyword evidence="10" id="KW-0968">Cytoplasmic vesicle</keyword>
<evidence type="ECO:0000256" key="13">
    <source>
        <dbReference type="ARBA" id="ARBA00034351"/>
    </source>
</evidence>
<dbReference type="Proteomes" id="UP000324632">
    <property type="component" value="Chromosome 21"/>
</dbReference>
<evidence type="ECO:0000256" key="12">
    <source>
        <dbReference type="ARBA" id="ARBA00034336"/>
    </source>
</evidence>
<dbReference type="GO" id="GO:0042594">
    <property type="term" value="P:response to starvation"/>
    <property type="evidence" value="ECO:0007669"/>
    <property type="project" value="TreeGrafter"/>
</dbReference>
<evidence type="ECO:0000313" key="20">
    <source>
        <dbReference type="Proteomes" id="UP000324632"/>
    </source>
</evidence>
<dbReference type="GO" id="GO:0031772">
    <property type="term" value="F:type 2 orexin receptor binding"/>
    <property type="evidence" value="ECO:0007669"/>
    <property type="project" value="TreeGrafter"/>
</dbReference>
<evidence type="ECO:0000256" key="1">
    <source>
        <dbReference type="ARBA" id="ARBA00004427"/>
    </source>
</evidence>
<evidence type="ECO:0000256" key="15">
    <source>
        <dbReference type="ARBA" id="ARBA00034367"/>
    </source>
</evidence>
<gene>
    <name evidence="19" type="ORF">E1301_Tti004597</name>
</gene>
<evidence type="ECO:0000256" key="2">
    <source>
        <dbReference type="ARBA" id="ARBA00004541"/>
    </source>
</evidence>
<keyword evidence="5" id="KW-0256">Endoplasmic reticulum</keyword>
<comment type="similarity">
    <text evidence="3">Belongs to the orexin family.</text>
</comment>
<proteinExistence type="inferred from homology"/>
<dbReference type="InterPro" id="IPR001704">
    <property type="entry name" value="Orexin"/>
</dbReference>
<reference evidence="19 20" key="1">
    <citation type="journal article" date="2019" name="Mol. Ecol. Resour.">
        <title>Chromosome-level genome assembly of Triplophysa tibetana, a fish adapted to the harsh high-altitude environment of the Tibetan Plateau.</title>
        <authorList>
            <person name="Yang X."/>
            <person name="Liu H."/>
            <person name="Ma Z."/>
            <person name="Zou Y."/>
            <person name="Zou M."/>
            <person name="Mao Y."/>
            <person name="Li X."/>
            <person name="Wang H."/>
            <person name="Chen T."/>
            <person name="Wang W."/>
            <person name="Yang R."/>
        </authorList>
    </citation>
    <scope>NUCLEOTIDE SEQUENCE [LARGE SCALE GENOMIC DNA]</scope>
    <source>
        <strain evidence="19">TTIB1903HZAU</strain>
        <tissue evidence="19">Muscle</tissue>
    </source>
</reference>
<dbReference type="GO" id="GO:0048471">
    <property type="term" value="C:perinuclear region of cytoplasm"/>
    <property type="evidence" value="ECO:0007669"/>
    <property type="project" value="TreeGrafter"/>
</dbReference>
<evidence type="ECO:0000256" key="7">
    <source>
        <dbReference type="ARBA" id="ARBA00023157"/>
    </source>
</evidence>
<accession>A0A5A9N9F0</accession>
<evidence type="ECO:0000256" key="17">
    <source>
        <dbReference type="ARBA" id="ARBA00045659"/>
    </source>
</evidence>
<keyword evidence="20" id="KW-1185">Reference proteome</keyword>
<protein>
    <recommendedName>
        <fullName evidence="12">Hypocretin neuropeptide precursor</fullName>
    </recommendedName>
    <alternativeName>
        <fullName evidence="16">Hypocretin</fullName>
    </alternativeName>
    <alternativeName>
        <fullName evidence="13">Orexin precursor</fullName>
    </alternativeName>
    <alternativeName>
        <fullName evidence="15">Prepro-orexin</fullName>
    </alternativeName>
    <alternativeName>
        <fullName evidence="14">Preprohypocretin</fullName>
    </alternativeName>
</protein>
<comment type="caution">
    <text evidence="19">The sequence shown here is derived from an EMBL/GenBank/DDBJ whole genome shotgun (WGS) entry which is preliminary data.</text>
</comment>
<evidence type="ECO:0000256" key="8">
    <source>
        <dbReference type="ARBA" id="ARBA00023283"/>
    </source>
</evidence>
<dbReference type="GO" id="GO:0007218">
    <property type="term" value="P:neuropeptide signaling pathway"/>
    <property type="evidence" value="ECO:0007669"/>
    <property type="project" value="UniProtKB-KW"/>
</dbReference>
<comment type="subcellular location">
    <subcellularLocation>
        <location evidence="2">Cytoplasmic vesicle</location>
    </subcellularLocation>
    <subcellularLocation>
        <location evidence="1">Rough endoplasmic reticulum</location>
    </subcellularLocation>
    <subcellularLocation>
        <location evidence="11">Synapse</location>
    </subcellularLocation>
</comment>
<comment type="function">
    <text evidence="17">Binds to orexin receptors HCRTR1/OX1R and HCRTR2/OX2R with a high affinity. Stimulates food intake. Modulates pituitary luteinizing hormone secretion in an ovarian steroid-dependent manner.</text>
</comment>
<dbReference type="AlphaFoldDB" id="A0A5A9N9F0"/>
<comment type="function">
    <text evidence="18">Binds to orexin receptor HCRTR2/OX2R only. Stimulates food intake. Modulates pituitary luteinizing hormone secretion in an ovarian steroid-dependent manner.</text>
</comment>
<dbReference type="GO" id="GO:0005791">
    <property type="term" value="C:rough endoplasmic reticulum"/>
    <property type="evidence" value="ECO:0007669"/>
    <property type="project" value="UniProtKB-SubCell"/>
</dbReference>
<dbReference type="GO" id="GO:0030431">
    <property type="term" value="P:sleep"/>
    <property type="evidence" value="ECO:0007669"/>
    <property type="project" value="TreeGrafter"/>
</dbReference>
<dbReference type="GO" id="GO:0046928">
    <property type="term" value="P:regulation of neurotransmitter secretion"/>
    <property type="evidence" value="ECO:0007669"/>
    <property type="project" value="TreeGrafter"/>
</dbReference>
<evidence type="ECO:0000256" key="3">
    <source>
        <dbReference type="ARBA" id="ARBA00009198"/>
    </source>
</evidence>
<evidence type="ECO:0000256" key="16">
    <source>
        <dbReference type="ARBA" id="ARBA00034371"/>
    </source>
</evidence>
<evidence type="ECO:0000256" key="9">
    <source>
        <dbReference type="ARBA" id="ARBA00023320"/>
    </source>
</evidence>
<dbReference type="PANTHER" id="PTHR15173:SF2">
    <property type="entry name" value="HYPOCRETIN NEUROPEPTIDE PRECURSOR"/>
    <property type="match status" value="1"/>
</dbReference>
<evidence type="ECO:0000256" key="18">
    <source>
        <dbReference type="ARBA" id="ARBA00046224"/>
    </source>
</evidence>
<evidence type="ECO:0000256" key="6">
    <source>
        <dbReference type="ARBA" id="ARBA00023018"/>
    </source>
</evidence>
<dbReference type="Pfam" id="PF02072">
    <property type="entry name" value="Orexin"/>
    <property type="match status" value="1"/>
</dbReference>
<evidence type="ECO:0000256" key="11">
    <source>
        <dbReference type="ARBA" id="ARBA00034103"/>
    </source>
</evidence>
<dbReference type="GO" id="GO:0005184">
    <property type="term" value="F:neuropeptide hormone activity"/>
    <property type="evidence" value="ECO:0007669"/>
    <property type="project" value="TreeGrafter"/>
</dbReference>
<dbReference type="GO" id="GO:0045202">
    <property type="term" value="C:synapse"/>
    <property type="evidence" value="ECO:0007669"/>
    <property type="project" value="UniProtKB-SubCell"/>
</dbReference>
<dbReference type="PANTHER" id="PTHR15173">
    <property type="entry name" value="OREXIN"/>
    <property type="match status" value="1"/>
</dbReference>
<dbReference type="EMBL" id="SOYY01000021">
    <property type="protein sequence ID" value="KAA0705835.1"/>
    <property type="molecule type" value="Genomic_DNA"/>
</dbReference>
<keyword evidence="8" id="KW-0873">Pyrrolidone carboxylic acid</keyword>
<keyword evidence="7" id="KW-1015">Disulfide bond</keyword>
<sequence length="176" mass="19788">MRKPNLKSTRHMPFVYNKTGTEVKRMDSTGKKFQLLLLVALLAHQAREAGGVATCCARGSRSCKLYDLLCRGGLRNDTYFTRFNNDAAAGILTLGKRKVGERRVQDRLQQLLHGSRNQAAGILTMGKRFGDYEHRSLVHAGVTLSTPVSLGLERPLKYLMPTVREDAVYMDAYEKR</sequence>
<evidence type="ECO:0000256" key="14">
    <source>
        <dbReference type="ARBA" id="ARBA00034354"/>
    </source>
</evidence>
<name>A0A5A9N9F0_9TELE</name>
<dbReference type="GO" id="GO:0042755">
    <property type="term" value="P:eating behavior"/>
    <property type="evidence" value="ECO:0007669"/>
    <property type="project" value="TreeGrafter"/>
</dbReference>
<keyword evidence="9" id="KW-0527">Neuropeptide</keyword>